<dbReference type="GO" id="GO:0016020">
    <property type="term" value="C:membrane"/>
    <property type="evidence" value="ECO:0007669"/>
    <property type="project" value="UniProtKB-SubCell"/>
</dbReference>
<keyword evidence="4 5" id="KW-0472">Membrane</keyword>
<dbReference type="InterPro" id="IPR051856">
    <property type="entry name" value="CSR-E3_Ligase_Protein"/>
</dbReference>
<accession>A0A1B6KQE4</accession>
<evidence type="ECO:0000256" key="2">
    <source>
        <dbReference type="ARBA" id="ARBA00022692"/>
    </source>
</evidence>
<gene>
    <name evidence="7" type="ORF">g.50086</name>
</gene>
<keyword evidence="2 5" id="KW-0812">Transmembrane</keyword>
<evidence type="ECO:0000256" key="4">
    <source>
        <dbReference type="ARBA" id="ARBA00023136"/>
    </source>
</evidence>
<reference evidence="7" key="1">
    <citation type="submission" date="2015-11" db="EMBL/GenBank/DDBJ databases">
        <title>De novo transcriptome assembly of four potential Pierce s Disease insect vectors from Arizona vineyards.</title>
        <authorList>
            <person name="Tassone E.E."/>
        </authorList>
    </citation>
    <scope>NUCLEOTIDE SEQUENCE</scope>
</reference>
<dbReference type="AlphaFoldDB" id="A0A1B6KQE4"/>
<evidence type="ECO:0000259" key="6">
    <source>
        <dbReference type="Pfam" id="PF07782"/>
    </source>
</evidence>
<dbReference type="EMBL" id="GEBQ01026311">
    <property type="protein sequence ID" value="JAT13666.1"/>
    <property type="molecule type" value="Transcribed_RNA"/>
</dbReference>
<feature type="transmembrane region" description="Helical" evidence="5">
    <location>
        <begin position="58"/>
        <end position="77"/>
    </location>
</feature>
<keyword evidence="3 5" id="KW-1133">Transmembrane helix</keyword>
<protein>
    <recommendedName>
        <fullName evidence="6">Dendritic cell-specific transmembrane protein-like domain-containing protein</fullName>
    </recommendedName>
</protein>
<dbReference type="PANTHER" id="PTHR21041:SF9">
    <property type="entry name" value="DENDRITIC CELL-SPECIFIC TRANSMEMBRANE PROTEIN-LIKE DOMAIN-CONTAINING PROTEIN"/>
    <property type="match status" value="1"/>
</dbReference>
<feature type="non-terminal residue" evidence="7">
    <location>
        <position position="1"/>
    </location>
</feature>
<feature type="domain" description="Dendritic cell-specific transmembrane protein-like" evidence="6">
    <location>
        <begin position="3"/>
        <end position="61"/>
    </location>
</feature>
<dbReference type="InterPro" id="IPR012858">
    <property type="entry name" value="DC_STAMP-like"/>
</dbReference>
<proteinExistence type="predicted"/>
<feature type="transmembrane region" description="Helical" evidence="5">
    <location>
        <begin position="20"/>
        <end position="38"/>
    </location>
</feature>
<dbReference type="Pfam" id="PF07782">
    <property type="entry name" value="DC_STAMP"/>
    <property type="match status" value="1"/>
</dbReference>
<name>A0A1B6KQE4_9HEMI</name>
<evidence type="ECO:0000256" key="1">
    <source>
        <dbReference type="ARBA" id="ARBA00004141"/>
    </source>
</evidence>
<sequence>NFMPCIPYPKQPNSWTNKNIYIRLVILWFAWVMKPYVLRYRHLVMNWYYPEMAKKRAVWLHNCILLKRISFLSLITAQLKGKFGGQKVGVSLGDKLRANFPWVKYIIGKGLMAEECMVCNDITLTLIRCAHTITEKGMTRKCLGIYCKECYNIIGGMCSICNTDMDTKGNVDKVKKAEAKKILEDTAKERIFVDEDDPNLDYTYQGGYVRIWAKEISSKPIRLYFKDTERFYTAEETAFFVANENIEDFNHLGFKYRRLSPIVKMKNPL</sequence>
<dbReference type="PANTHER" id="PTHR21041">
    <property type="entry name" value="DENDRITIC CELL-SPECIFIC TRANSMEMBRANE PROTEIN"/>
    <property type="match status" value="1"/>
</dbReference>
<evidence type="ECO:0000256" key="5">
    <source>
        <dbReference type="SAM" id="Phobius"/>
    </source>
</evidence>
<evidence type="ECO:0000256" key="3">
    <source>
        <dbReference type="ARBA" id="ARBA00022989"/>
    </source>
</evidence>
<organism evidence="7">
    <name type="scientific">Graphocephala atropunctata</name>
    <dbReference type="NCBI Taxonomy" id="36148"/>
    <lineage>
        <taxon>Eukaryota</taxon>
        <taxon>Metazoa</taxon>
        <taxon>Ecdysozoa</taxon>
        <taxon>Arthropoda</taxon>
        <taxon>Hexapoda</taxon>
        <taxon>Insecta</taxon>
        <taxon>Pterygota</taxon>
        <taxon>Neoptera</taxon>
        <taxon>Paraneoptera</taxon>
        <taxon>Hemiptera</taxon>
        <taxon>Auchenorrhyncha</taxon>
        <taxon>Membracoidea</taxon>
        <taxon>Cicadellidae</taxon>
        <taxon>Cicadellinae</taxon>
        <taxon>Cicadellini</taxon>
        <taxon>Graphocephala</taxon>
    </lineage>
</organism>
<evidence type="ECO:0000313" key="7">
    <source>
        <dbReference type="EMBL" id="JAT13666.1"/>
    </source>
</evidence>
<comment type="subcellular location">
    <subcellularLocation>
        <location evidence="1">Membrane</location>
        <topology evidence="1">Multi-pass membrane protein</topology>
    </subcellularLocation>
</comment>